<keyword evidence="3 13" id="KW-0032">Aminotransferase</keyword>
<evidence type="ECO:0000256" key="1">
    <source>
        <dbReference type="ARBA" id="ARBA00001933"/>
    </source>
</evidence>
<dbReference type="Proteomes" id="UP000066049">
    <property type="component" value="Chromosome"/>
</dbReference>
<accession>A0A0M5ME28</accession>
<sequence>MNFIPISQPSITQLEIDYVNDAVISGWVSSLGEYITKFENEFASFCGTKYALSVSNATVGLHLSLVALGIGKDDEVIIPDLTFVATGNVIKYVNAKPVIVDIDPDTLCMDVNCINKAITKNTRAIIPVHLYGHPADMNKINEIAKENNLLVIEDAAEAHGAEIDGRRVGGFGDVGVFSFYGNKIITSGEGGMITTNNKNLYERLKFLRDHAMSSEKRYWHTEVGFNYRMTNLQAALGLAQLRRIKDLIQKRIEIFEWYKEGLSGIENISLNRTQAGIKNVYWMICLEILGYTEKQRDEFLVKLKEKGIDGRPYFYPLSDMPIFDSANTYNAHNIYKTGLNLPSFFDITEEQVLSICKTIKEILYEK</sequence>
<comment type="pathway">
    <text evidence="2">Bacterial outer membrane biogenesis; LPS O-antigen biosynthesis.</text>
</comment>
<dbReference type="GeneID" id="28661796"/>
<dbReference type="PIRSF" id="PIRSF000390">
    <property type="entry name" value="PLP_StrS"/>
    <property type="match status" value="1"/>
</dbReference>
<keyword evidence="5 11" id="KW-0663">Pyridoxal phosphate</keyword>
<dbReference type="Pfam" id="PF01041">
    <property type="entry name" value="DegT_DnrJ_EryC1"/>
    <property type="match status" value="1"/>
</dbReference>
<name>A0A0M5ME28_9BACT</name>
<evidence type="ECO:0000256" key="8">
    <source>
        <dbReference type="ARBA" id="ARBA00066317"/>
    </source>
</evidence>
<dbReference type="GO" id="GO:0000271">
    <property type="term" value="P:polysaccharide biosynthetic process"/>
    <property type="evidence" value="ECO:0007669"/>
    <property type="project" value="TreeGrafter"/>
</dbReference>
<evidence type="ECO:0000256" key="6">
    <source>
        <dbReference type="ARBA" id="ARBA00037999"/>
    </source>
</evidence>
<dbReference type="PANTHER" id="PTHR30244:SF34">
    <property type="entry name" value="DTDP-4-AMINO-4,6-DIDEOXYGALACTOSE TRANSAMINASE"/>
    <property type="match status" value="1"/>
</dbReference>
<dbReference type="EMBL" id="CP012541">
    <property type="protein sequence ID" value="ALF46855.1"/>
    <property type="molecule type" value="Genomic_DNA"/>
</dbReference>
<evidence type="ECO:0000256" key="2">
    <source>
        <dbReference type="ARBA" id="ARBA00005125"/>
    </source>
</evidence>
<dbReference type="RefSeq" id="WP_054195959.1">
    <property type="nucleotide sequence ID" value="NZ_CABMKQ010000024.1"/>
</dbReference>
<dbReference type="AlphaFoldDB" id="A0A0M5ME28"/>
<dbReference type="InterPro" id="IPR015422">
    <property type="entry name" value="PyrdxlP-dep_Trfase_small"/>
</dbReference>
<dbReference type="CDD" id="cd00616">
    <property type="entry name" value="AHBA_syn"/>
    <property type="match status" value="1"/>
</dbReference>
<proteinExistence type="inferred from homology"/>
<evidence type="ECO:0000313" key="13">
    <source>
        <dbReference type="EMBL" id="ALF46855.1"/>
    </source>
</evidence>
<dbReference type="InterPro" id="IPR000653">
    <property type="entry name" value="DegT/StrS_aminotransferase"/>
</dbReference>
<keyword evidence="4 13" id="KW-0808">Transferase</keyword>
<protein>
    <recommendedName>
        <fullName evidence="9">GDP-perosamine synthase</fullName>
        <ecNumber evidence="8">2.6.1.102</ecNumber>
    </recommendedName>
</protein>
<dbReference type="PATRIC" id="fig|199.248.peg.149"/>
<evidence type="ECO:0000256" key="9">
    <source>
        <dbReference type="ARBA" id="ARBA00074221"/>
    </source>
</evidence>
<dbReference type="Gene3D" id="3.40.640.10">
    <property type="entry name" value="Type I PLP-dependent aspartate aminotransferase-like (Major domain)"/>
    <property type="match status" value="1"/>
</dbReference>
<evidence type="ECO:0000313" key="14">
    <source>
        <dbReference type="Proteomes" id="UP000066049"/>
    </source>
</evidence>
<dbReference type="Gene3D" id="3.90.1150.10">
    <property type="entry name" value="Aspartate Aminotransferase, domain 1"/>
    <property type="match status" value="1"/>
</dbReference>
<evidence type="ECO:0000256" key="11">
    <source>
        <dbReference type="PIRSR" id="PIRSR000390-2"/>
    </source>
</evidence>
<dbReference type="EC" id="2.6.1.102" evidence="8"/>
<evidence type="ECO:0000256" key="3">
    <source>
        <dbReference type="ARBA" id="ARBA00022576"/>
    </source>
</evidence>
<dbReference type="GO" id="GO:0102933">
    <property type="term" value="F:GDP-4-dehydro-6-deoxy-D-mannose-4-aminotransferase activity"/>
    <property type="evidence" value="ECO:0007669"/>
    <property type="project" value="UniProtKB-EC"/>
</dbReference>
<evidence type="ECO:0000256" key="7">
    <source>
        <dbReference type="ARBA" id="ARBA00051587"/>
    </source>
</evidence>
<dbReference type="GO" id="GO:0030170">
    <property type="term" value="F:pyridoxal phosphate binding"/>
    <property type="evidence" value="ECO:0007669"/>
    <property type="project" value="TreeGrafter"/>
</dbReference>
<evidence type="ECO:0000256" key="12">
    <source>
        <dbReference type="RuleBase" id="RU004508"/>
    </source>
</evidence>
<organism evidence="13 14">
    <name type="scientific">Campylobacter concisus</name>
    <dbReference type="NCBI Taxonomy" id="199"/>
    <lineage>
        <taxon>Bacteria</taxon>
        <taxon>Pseudomonadati</taxon>
        <taxon>Campylobacterota</taxon>
        <taxon>Epsilonproteobacteria</taxon>
        <taxon>Campylobacterales</taxon>
        <taxon>Campylobacteraceae</taxon>
        <taxon>Campylobacter</taxon>
    </lineage>
</organism>
<feature type="active site" description="Proton acceptor" evidence="10">
    <location>
        <position position="183"/>
    </location>
</feature>
<dbReference type="SUPFAM" id="SSF53383">
    <property type="entry name" value="PLP-dependent transferases"/>
    <property type="match status" value="1"/>
</dbReference>
<dbReference type="KEGG" id="ccoc:CCON33237_0130"/>
<feature type="modified residue" description="N6-(pyridoxal phosphate)lysine" evidence="11">
    <location>
        <position position="183"/>
    </location>
</feature>
<comment type="catalytic activity">
    <reaction evidence="7">
        <text>GDP-alpha-D-perosamine + 2-oxoglutarate = GDP-4-dehydro-alpha-D-rhamnose + L-glutamate</text>
        <dbReference type="Rhea" id="RHEA:36779"/>
        <dbReference type="ChEBI" id="CHEBI:16810"/>
        <dbReference type="ChEBI" id="CHEBI:29985"/>
        <dbReference type="ChEBI" id="CHEBI:57964"/>
        <dbReference type="ChEBI" id="CHEBI:73996"/>
        <dbReference type="EC" id="2.6.1.102"/>
    </reaction>
</comment>
<reference evidence="14" key="1">
    <citation type="submission" date="2015-08" db="EMBL/GenBank/DDBJ databases">
        <title>Comparative genomics of the Campylobacter concisus group.</title>
        <authorList>
            <person name="Miller W.G."/>
            <person name="Yee E."/>
            <person name="Chapman M.H."/>
            <person name="Huynh S."/>
            <person name="Bono J.L."/>
            <person name="On S.L.W."/>
            <person name="St Leger J."/>
            <person name="Foster G."/>
            <person name="Parker C.T."/>
        </authorList>
    </citation>
    <scope>NUCLEOTIDE SEQUENCE [LARGE SCALE GENOMIC DNA]</scope>
    <source>
        <strain evidence="14">ATCC 33237</strain>
    </source>
</reference>
<dbReference type="FunFam" id="3.40.640.10:FF:000090">
    <property type="entry name" value="Pyridoxal phosphate-dependent aminotransferase"/>
    <property type="match status" value="1"/>
</dbReference>
<comment type="similarity">
    <text evidence="6 12">Belongs to the DegT/DnrJ/EryC1 family.</text>
</comment>
<gene>
    <name evidence="13" type="ORF">CCON33237_0130</name>
</gene>
<dbReference type="InterPro" id="IPR015424">
    <property type="entry name" value="PyrdxlP-dep_Trfase"/>
</dbReference>
<dbReference type="PANTHER" id="PTHR30244">
    <property type="entry name" value="TRANSAMINASE"/>
    <property type="match status" value="1"/>
</dbReference>
<evidence type="ECO:0000256" key="4">
    <source>
        <dbReference type="ARBA" id="ARBA00022679"/>
    </source>
</evidence>
<comment type="cofactor">
    <cofactor evidence="1">
        <name>pyridoxal 5'-phosphate</name>
        <dbReference type="ChEBI" id="CHEBI:597326"/>
    </cofactor>
</comment>
<dbReference type="InterPro" id="IPR015421">
    <property type="entry name" value="PyrdxlP-dep_Trfase_major"/>
</dbReference>
<evidence type="ECO:0000256" key="5">
    <source>
        <dbReference type="ARBA" id="ARBA00022898"/>
    </source>
</evidence>
<evidence type="ECO:0000256" key="10">
    <source>
        <dbReference type="PIRSR" id="PIRSR000390-1"/>
    </source>
</evidence>